<organism evidence="2 3">
    <name type="scientific">Hortaea werneckii</name>
    <name type="common">Black yeast</name>
    <name type="synonym">Cladosporium werneckii</name>
    <dbReference type="NCBI Taxonomy" id="91943"/>
    <lineage>
        <taxon>Eukaryota</taxon>
        <taxon>Fungi</taxon>
        <taxon>Dikarya</taxon>
        <taxon>Ascomycota</taxon>
        <taxon>Pezizomycotina</taxon>
        <taxon>Dothideomycetes</taxon>
        <taxon>Dothideomycetidae</taxon>
        <taxon>Mycosphaerellales</taxon>
        <taxon>Teratosphaeriaceae</taxon>
        <taxon>Hortaea</taxon>
    </lineage>
</organism>
<dbReference type="SUPFAM" id="SSF54768">
    <property type="entry name" value="dsRNA-binding domain-like"/>
    <property type="match status" value="2"/>
</dbReference>
<accession>A0A3M6ZKG4</accession>
<evidence type="ECO:0000256" key="1">
    <source>
        <dbReference type="SAM" id="MobiDB-lite"/>
    </source>
</evidence>
<comment type="caution">
    <text evidence="2">The sequence shown here is derived from an EMBL/GenBank/DDBJ whole genome shotgun (WGS) entry which is preliminary data.</text>
</comment>
<protein>
    <recommendedName>
        <fullName evidence="4">DRBM domain-containing protein</fullName>
    </recommendedName>
</protein>
<feature type="region of interest" description="Disordered" evidence="1">
    <location>
        <begin position="21"/>
        <end position="70"/>
    </location>
</feature>
<dbReference type="Gene3D" id="3.30.160.20">
    <property type="match status" value="1"/>
</dbReference>
<dbReference type="OrthoDB" id="5222339at2759"/>
<evidence type="ECO:0000313" key="2">
    <source>
        <dbReference type="EMBL" id="RMY15755.1"/>
    </source>
</evidence>
<evidence type="ECO:0000313" key="3">
    <source>
        <dbReference type="Proteomes" id="UP000271337"/>
    </source>
</evidence>
<dbReference type="CDD" id="cd00048">
    <property type="entry name" value="DSRM_SF"/>
    <property type="match status" value="1"/>
</dbReference>
<dbReference type="Proteomes" id="UP000271337">
    <property type="component" value="Unassembled WGS sequence"/>
</dbReference>
<feature type="compositionally biased region" description="Polar residues" evidence="1">
    <location>
        <begin position="42"/>
        <end position="51"/>
    </location>
</feature>
<dbReference type="EMBL" id="QWIL01000668">
    <property type="protein sequence ID" value="RMY15755.1"/>
    <property type="molecule type" value="Genomic_DNA"/>
</dbReference>
<proteinExistence type="predicted"/>
<feature type="compositionally biased region" description="Polar residues" evidence="1">
    <location>
        <begin position="23"/>
        <end position="34"/>
    </location>
</feature>
<name>A0A3M6ZKG4_HORWE</name>
<sequence>MDDLLSHLLVPQANGTLVPASLAASSEQTSSGPNGQEEHLEQQPSLTTSAAPGTLKRKLSGMSSPNATLDFVPPPSAQYAQDVPMPGSEAHVYSQDYSNLKSLDDFVRENPFAPKEKRVPARAVPVNPEYSIKFNDLCVKHFIVPAFEYDMPHQQCETVTVQFGDRKVDAMGPFASKKHAKEEVCKLAWPQLLEMDEHLQNKRKRPEPPQSYSGGIDSELLAAENFIGLLQGKCVVHNAADYKVPKLIRLEEYTQANRQGSPIYEDSRTITTPIRFACTVRIEDMPGMPLGSSTDFYQSKQEAKRAAAREAVLWLRSQGKMRPAPPSVNKRLKLDQPSAMEVPPESTGLTQLVSDADLNPGAKTTSAARLHELAAVLGFRPPIYESHPSVPPPGKALDAHEMNSAFVDMYVRFSDQDVQKDSRLAGPLGKVEHVHGRKNAKEQCCREAVRILEQIQRERAQES</sequence>
<dbReference type="AlphaFoldDB" id="A0A3M6ZKG4"/>
<evidence type="ECO:0008006" key="4">
    <source>
        <dbReference type="Google" id="ProtNLM"/>
    </source>
</evidence>
<reference evidence="2 3" key="1">
    <citation type="journal article" date="2018" name="BMC Genomics">
        <title>Genomic evidence for intraspecific hybridization in a clonal and extremely halotolerant yeast.</title>
        <authorList>
            <person name="Gostincar C."/>
            <person name="Stajich J.E."/>
            <person name="Zupancic J."/>
            <person name="Zalar P."/>
            <person name="Gunde-Cimerman N."/>
        </authorList>
    </citation>
    <scope>NUCLEOTIDE SEQUENCE [LARGE SCALE GENOMIC DNA]</scope>
    <source>
        <strain evidence="2 3">EXF-6669</strain>
    </source>
</reference>
<gene>
    <name evidence="2" type="ORF">D0867_06724</name>
</gene>
<dbReference type="VEuPathDB" id="FungiDB:BTJ68_01166"/>